<dbReference type="Gene3D" id="3.40.190.10">
    <property type="entry name" value="Periplasmic binding protein-like II"/>
    <property type="match status" value="1"/>
</dbReference>
<reference evidence="6 7" key="1">
    <citation type="journal article" date="2015" name="Genome Announc.">
        <title>Expanding the biotechnology potential of lactobacilli through comparative genomics of 213 strains and associated genera.</title>
        <authorList>
            <person name="Sun Z."/>
            <person name="Harris H.M."/>
            <person name="McCann A."/>
            <person name="Guo C."/>
            <person name="Argimon S."/>
            <person name="Zhang W."/>
            <person name="Yang X."/>
            <person name="Jeffery I.B."/>
            <person name="Cooney J.C."/>
            <person name="Kagawa T.F."/>
            <person name="Liu W."/>
            <person name="Song Y."/>
            <person name="Salvetti E."/>
            <person name="Wrobel A."/>
            <person name="Rasinkangas P."/>
            <person name="Parkhill J."/>
            <person name="Rea M.C."/>
            <person name="O'Sullivan O."/>
            <person name="Ritari J."/>
            <person name="Douillard F.P."/>
            <person name="Paul Ross R."/>
            <person name="Yang R."/>
            <person name="Briner A.E."/>
            <person name="Felis G.E."/>
            <person name="de Vos W.M."/>
            <person name="Barrangou R."/>
            <person name="Klaenhammer T.R."/>
            <person name="Caufield P.W."/>
            <person name="Cui Y."/>
            <person name="Zhang H."/>
            <person name="O'Toole P.W."/>
        </authorList>
    </citation>
    <scope>NUCLEOTIDE SEQUENCE [LARGE SCALE GENOMIC DNA]</scope>
    <source>
        <strain evidence="6 7">DSM 19117</strain>
    </source>
</reference>
<dbReference type="GeneID" id="84782143"/>
<dbReference type="Pfam" id="PF00126">
    <property type="entry name" value="HTH_1"/>
    <property type="match status" value="1"/>
</dbReference>
<keyword evidence="2" id="KW-0805">Transcription regulation</keyword>
<dbReference type="InterPro" id="IPR005119">
    <property type="entry name" value="LysR_subst-bd"/>
</dbReference>
<dbReference type="PANTHER" id="PTHR30126">
    <property type="entry name" value="HTH-TYPE TRANSCRIPTIONAL REGULATOR"/>
    <property type="match status" value="1"/>
</dbReference>
<dbReference type="Pfam" id="PF03466">
    <property type="entry name" value="LysR_substrate"/>
    <property type="match status" value="1"/>
</dbReference>
<dbReference type="SUPFAM" id="SSF53850">
    <property type="entry name" value="Periplasmic binding protein-like II"/>
    <property type="match status" value="1"/>
</dbReference>
<dbReference type="InterPro" id="IPR000847">
    <property type="entry name" value="LysR_HTH_N"/>
</dbReference>
<name>A0A0R1JRV7_9LACO</name>
<accession>A0A0R1JRV7</accession>
<proteinExistence type="inferred from homology"/>
<comment type="similarity">
    <text evidence="1">Belongs to the LysR transcriptional regulatory family.</text>
</comment>
<sequence>MFTYLEAFRLVYETRSFSAAATQLFVTQPTVSHQIKQLEAQLQVKLFDRRGNREVRPTAAAKILYAESTKLLTDWHRTERKLTAVTQQKTLALTIGASQTTALTLLPTLLPALKAQFPQAALRVKMANSEQVLKELKAHQIQFGLIEKPVTADDVERISLAKDQLVCVGQPTGVWLTRERGSGTFQYTQNYLKEAGIIPQQLIEIDNLNLILSLVQQGMGQTVVSQRLVPTTLPFQPLGAHFERDFYLVYFKADILLNAELAAVGHQIQLILTD</sequence>
<evidence type="ECO:0000256" key="4">
    <source>
        <dbReference type="ARBA" id="ARBA00023163"/>
    </source>
</evidence>
<dbReference type="GO" id="GO:0000976">
    <property type="term" value="F:transcription cis-regulatory region binding"/>
    <property type="evidence" value="ECO:0007669"/>
    <property type="project" value="TreeGrafter"/>
</dbReference>
<dbReference type="GO" id="GO:0003700">
    <property type="term" value="F:DNA-binding transcription factor activity"/>
    <property type="evidence" value="ECO:0007669"/>
    <property type="project" value="InterPro"/>
</dbReference>
<dbReference type="PRINTS" id="PR00039">
    <property type="entry name" value="HTHLYSR"/>
</dbReference>
<dbReference type="Gene3D" id="1.10.10.10">
    <property type="entry name" value="Winged helix-like DNA-binding domain superfamily/Winged helix DNA-binding domain"/>
    <property type="match status" value="1"/>
</dbReference>
<evidence type="ECO:0000256" key="2">
    <source>
        <dbReference type="ARBA" id="ARBA00023015"/>
    </source>
</evidence>
<keyword evidence="3" id="KW-0238">DNA-binding</keyword>
<evidence type="ECO:0000313" key="7">
    <source>
        <dbReference type="Proteomes" id="UP000051162"/>
    </source>
</evidence>
<evidence type="ECO:0000313" key="6">
    <source>
        <dbReference type="EMBL" id="KRK73803.1"/>
    </source>
</evidence>
<dbReference type="InterPro" id="IPR036390">
    <property type="entry name" value="WH_DNA-bd_sf"/>
</dbReference>
<organism evidence="6 7">
    <name type="scientific">Levilactobacillus namurensis DSM 19117</name>
    <dbReference type="NCBI Taxonomy" id="1423773"/>
    <lineage>
        <taxon>Bacteria</taxon>
        <taxon>Bacillati</taxon>
        <taxon>Bacillota</taxon>
        <taxon>Bacilli</taxon>
        <taxon>Lactobacillales</taxon>
        <taxon>Lactobacillaceae</taxon>
        <taxon>Levilactobacillus</taxon>
    </lineage>
</organism>
<dbReference type="InterPro" id="IPR036388">
    <property type="entry name" value="WH-like_DNA-bd_sf"/>
</dbReference>
<protein>
    <submittedName>
        <fullName evidence="6">LysR family transcriptional regulator</fullName>
    </submittedName>
</protein>
<comment type="caution">
    <text evidence="6">The sequence shown here is derived from an EMBL/GenBank/DDBJ whole genome shotgun (WGS) entry which is preliminary data.</text>
</comment>
<dbReference type="PANTHER" id="PTHR30126:SF40">
    <property type="entry name" value="HTH-TYPE TRANSCRIPTIONAL REGULATOR GLTR"/>
    <property type="match status" value="1"/>
</dbReference>
<dbReference type="FunFam" id="1.10.10.10:FF:000001">
    <property type="entry name" value="LysR family transcriptional regulator"/>
    <property type="match status" value="1"/>
</dbReference>
<keyword evidence="4" id="KW-0804">Transcription</keyword>
<dbReference type="STRING" id="1423773.FD30_GL000180"/>
<dbReference type="PATRIC" id="fig|1423773.3.peg.182"/>
<evidence type="ECO:0000256" key="3">
    <source>
        <dbReference type="ARBA" id="ARBA00023125"/>
    </source>
</evidence>
<dbReference type="Gene3D" id="3.40.190.290">
    <property type="match status" value="1"/>
</dbReference>
<evidence type="ECO:0000259" key="5">
    <source>
        <dbReference type="PROSITE" id="PS50931"/>
    </source>
</evidence>
<dbReference type="AlphaFoldDB" id="A0A0R1JRV7"/>
<keyword evidence="7" id="KW-1185">Reference proteome</keyword>
<feature type="domain" description="HTH lysR-type" evidence="5">
    <location>
        <begin position="1"/>
        <end position="58"/>
    </location>
</feature>
<dbReference type="SUPFAM" id="SSF46785">
    <property type="entry name" value="Winged helix' DNA-binding domain"/>
    <property type="match status" value="1"/>
</dbReference>
<gene>
    <name evidence="6" type="ORF">FD30_GL000180</name>
</gene>
<evidence type="ECO:0000256" key="1">
    <source>
        <dbReference type="ARBA" id="ARBA00009437"/>
    </source>
</evidence>
<dbReference type="RefSeq" id="WP_056944562.1">
    <property type="nucleotide sequence ID" value="NZ_AZDT01000053.1"/>
</dbReference>
<dbReference type="PROSITE" id="PS50931">
    <property type="entry name" value="HTH_LYSR"/>
    <property type="match status" value="1"/>
</dbReference>
<dbReference type="Proteomes" id="UP000051162">
    <property type="component" value="Unassembled WGS sequence"/>
</dbReference>
<dbReference type="EMBL" id="AZDT01000053">
    <property type="protein sequence ID" value="KRK73803.1"/>
    <property type="molecule type" value="Genomic_DNA"/>
</dbReference>